<feature type="compositionally biased region" description="Basic and acidic residues" evidence="1">
    <location>
        <begin position="58"/>
        <end position="76"/>
    </location>
</feature>
<reference evidence="2 3" key="1">
    <citation type="submission" date="2019-02" db="EMBL/GenBank/DDBJ databases">
        <title>Draft Genome Sequence of the Prevotella sp. BCRC 81118, Isolated from Human Feces.</title>
        <authorList>
            <person name="Huang C.-H."/>
        </authorList>
    </citation>
    <scope>NUCLEOTIDE SEQUENCE [LARGE SCALE GENOMIC DNA]</scope>
    <source>
        <strain evidence="2 3">BCRC 81118</strain>
    </source>
</reference>
<proteinExistence type="predicted"/>
<dbReference type="RefSeq" id="WP_134844056.1">
    <property type="nucleotide sequence ID" value="NZ_SGVY01000038.1"/>
</dbReference>
<dbReference type="AlphaFoldDB" id="A0A4Y8V936"/>
<accession>A0A4Y8V936</accession>
<dbReference type="Proteomes" id="UP000297872">
    <property type="component" value="Unassembled WGS sequence"/>
</dbReference>
<feature type="region of interest" description="Disordered" evidence="1">
    <location>
        <begin position="57"/>
        <end position="76"/>
    </location>
</feature>
<comment type="caution">
    <text evidence="2">The sequence shown here is derived from an EMBL/GenBank/DDBJ whole genome shotgun (WGS) entry which is preliminary data.</text>
</comment>
<dbReference type="GeneID" id="302996081"/>
<dbReference type="OrthoDB" id="1070100at2"/>
<sequence length="170" mass="19367">MRQLALYIIFLMSMVFTNYGKASSVPETLSLPFAESSESFLSESSFSENQFIVGQHSESQDSKELFNKESHSEDRLTQIEHKQNKQDAQLEDASTIAYRVCSNRPQRLLPNGNIQSNPSASRLLFNKIKFLSSLLTANISGMESFRMETAPIHFDVASKYYVICLRHLRC</sequence>
<name>A0A4Y8V936_9BACT</name>
<evidence type="ECO:0000256" key="1">
    <source>
        <dbReference type="SAM" id="MobiDB-lite"/>
    </source>
</evidence>
<protein>
    <submittedName>
        <fullName evidence="2">Uncharacterized protein</fullName>
    </submittedName>
</protein>
<evidence type="ECO:0000313" key="2">
    <source>
        <dbReference type="EMBL" id="TFH77645.1"/>
    </source>
</evidence>
<dbReference type="EMBL" id="SGVY01000038">
    <property type="protein sequence ID" value="TFH77645.1"/>
    <property type="molecule type" value="Genomic_DNA"/>
</dbReference>
<gene>
    <name evidence="2" type="ORF">EXN75_12415</name>
</gene>
<evidence type="ECO:0000313" key="3">
    <source>
        <dbReference type="Proteomes" id="UP000297872"/>
    </source>
</evidence>
<keyword evidence="3" id="KW-1185">Reference proteome</keyword>
<organism evidence="2 3">
    <name type="scientific">Segatella hominis</name>
    <dbReference type="NCBI Taxonomy" id="2518605"/>
    <lineage>
        <taxon>Bacteria</taxon>
        <taxon>Pseudomonadati</taxon>
        <taxon>Bacteroidota</taxon>
        <taxon>Bacteroidia</taxon>
        <taxon>Bacteroidales</taxon>
        <taxon>Prevotellaceae</taxon>
        <taxon>Segatella</taxon>
    </lineage>
</organism>